<dbReference type="Pfam" id="PF01202">
    <property type="entry name" value="SKI"/>
    <property type="match status" value="1"/>
</dbReference>
<dbReference type="PRINTS" id="PR01100">
    <property type="entry name" value="SHIKIMTKNASE"/>
</dbReference>
<dbReference type="Gene3D" id="3.65.10.10">
    <property type="entry name" value="Enolpyruvate transferase domain"/>
    <property type="match status" value="2"/>
</dbReference>
<feature type="binding site" evidence="21">
    <location>
        <position position="278"/>
    </location>
    <ligand>
        <name>7-phospho-2-dehydro-3-deoxy-D-arabino-heptonate</name>
        <dbReference type="ChEBI" id="CHEBI:58394"/>
    </ligand>
</feature>
<dbReference type="Pfam" id="PF24621">
    <property type="entry name" value="DHQS_C"/>
    <property type="match status" value="1"/>
</dbReference>
<dbReference type="InterPro" id="IPR023000">
    <property type="entry name" value="Shikimate_kinase_CS"/>
</dbReference>
<dbReference type="Gene3D" id="1.20.1090.10">
    <property type="entry name" value="Dehydroquinate synthase-like - alpha domain"/>
    <property type="match status" value="1"/>
</dbReference>
<dbReference type="NCBIfam" id="TIGR01356">
    <property type="entry name" value="aroA"/>
    <property type="match status" value="1"/>
</dbReference>
<dbReference type="NCBIfam" id="TIGR01357">
    <property type="entry name" value="aroB"/>
    <property type="match status" value="1"/>
</dbReference>
<feature type="binding site" evidence="21">
    <location>
        <position position="206"/>
    </location>
    <ligand>
        <name>NAD(+)</name>
        <dbReference type="ChEBI" id="CHEBI:57540"/>
    </ligand>
</feature>
<dbReference type="InterPro" id="IPR008289">
    <property type="entry name" value="Pentafunct_AroM"/>
</dbReference>
<evidence type="ECO:0000256" key="13">
    <source>
        <dbReference type="ARBA" id="ARBA00022840"/>
    </source>
</evidence>
<dbReference type="HAMAP" id="MF_00210">
    <property type="entry name" value="EPSP_synth"/>
    <property type="match status" value="1"/>
</dbReference>
<keyword evidence="11 21" id="KW-0418">Kinase</keyword>
<feature type="binding site" evidence="21">
    <location>
        <position position="177"/>
    </location>
    <ligand>
        <name>NAD(+)</name>
        <dbReference type="ChEBI" id="CHEBI:57540"/>
    </ligand>
</feature>
<evidence type="ECO:0000259" key="28">
    <source>
        <dbReference type="Pfam" id="PF24621"/>
    </source>
</evidence>
<proteinExistence type="inferred from homology"/>
<dbReference type="FunFam" id="3.65.10.10:FF:000007">
    <property type="entry name" value="Pentafunctional AROM polypeptide"/>
    <property type="match status" value="1"/>
</dbReference>
<evidence type="ECO:0000313" key="30">
    <source>
        <dbReference type="Proteomes" id="UP001150925"/>
    </source>
</evidence>
<dbReference type="InterPro" id="IPR013708">
    <property type="entry name" value="Shikimate_DH-bd_N"/>
</dbReference>
<evidence type="ECO:0000256" key="22">
    <source>
        <dbReference type="PIRNR" id="PIRNR000514"/>
    </source>
</evidence>
<dbReference type="InterPro" id="IPR036291">
    <property type="entry name" value="NAD(P)-bd_dom_sf"/>
</dbReference>
<dbReference type="InterPro" id="IPR056179">
    <property type="entry name" value="DHQS_C"/>
</dbReference>
<comment type="catalytic activity">
    <reaction evidence="21 22">
        <text>3-dehydroquinate = 3-dehydroshikimate + H2O</text>
        <dbReference type="Rhea" id="RHEA:21096"/>
        <dbReference type="ChEBI" id="CHEBI:15377"/>
        <dbReference type="ChEBI" id="CHEBI:16630"/>
        <dbReference type="ChEBI" id="CHEBI:32364"/>
        <dbReference type="EC" id="4.2.1.10"/>
    </reaction>
</comment>
<feature type="active site" description="Proton acceptor; for 3-dehydroquinate synthase activity" evidence="21">
    <location>
        <position position="288"/>
    </location>
</feature>
<dbReference type="InterPro" id="IPR000623">
    <property type="entry name" value="Shikimate_kinase/TSH1"/>
</dbReference>
<dbReference type="PROSITE" id="PS00885">
    <property type="entry name" value="EPSP_SYNTHASE_2"/>
    <property type="match status" value="1"/>
</dbReference>
<dbReference type="NCBIfam" id="TIGR01809">
    <property type="entry name" value="Shik-DH-AROM"/>
    <property type="match status" value="1"/>
</dbReference>
<evidence type="ECO:0000256" key="21">
    <source>
        <dbReference type="HAMAP-Rule" id="MF_03143"/>
    </source>
</evidence>
<dbReference type="InterPro" id="IPR036968">
    <property type="entry name" value="Enolpyruvate_Tfrase_sf"/>
</dbReference>
<dbReference type="Pfam" id="PF01761">
    <property type="entry name" value="DHQ_synthase"/>
    <property type="match status" value="1"/>
</dbReference>
<feature type="region of interest" description="Shikimate dehydrogenase" evidence="21">
    <location>
        <begin position="1373"/>
        <end position="1663"/>
    </location>
</feature>
<keyword evidence="16 21" id="KW-0057">Aromatic amino acid biosynthesis</keyword>
<feature type="binding site" evidence="21">
    <location>
        <begin position="130"/>
        <end position="132"/>
    </location>
    <ligand>
        <name>NAD(+)</name>
        <dbReference type="ChEBI" id="CHEBI:57540"/>
    </ligand>
</feature>
<feature type="binding site" evidence="21">
    <location>
        <position position="315"/>
    </location>
    <ligand>
        <name>Zn(2+)</name>
        <dbReference type="ChEBI" id="CHEBI:29105"/>
        <note>catalytic</note>
    </ligand>
</feature>
<evidence type="ECO:0000256" key="14">
    <source>
        <dbReference type="ARBA" id="ARBA00022857"/>
    </source>
</evidence>
<feature type="binding site" evidence="21">
    <location>
        <position position="299"/>
    </location>
    <ligand>
        <name>Zn(2+)</name>
        <dbReference type="ChEBI" id="CHEBI:29105"/>
        <note>catalytic</note>
    </ligand>
</feature>
<dbReference type="SUPFAM" id="SSF52540">
    <property type="entry name" value="P-loop containing nucleoside triphosphate hydrolases"/>
    <property type="match status" value="1"/>
</dbReference>
<dbReference type="Gene3D" id="3.40.50.10860">
    <property type="entry name" value="Leucine Dehydrogenase, chain A, domain 1"/>
    <property type="match status" value="1"/>
</dbReference>
<dbReference type="InterPro" id="IPR030960">
    <property type="entry name" value="DHQS/DOIS_N"/>
</dbReference>
<evidence type="ECO:0000256" key="6">
    <source>
        <dbReference type="ARBA" id="ARBA00022490"/>
    </source>
</evidence>
<comment type="subunit">
    <text evidence="21 22">Homodimer.</text>
</comment>
<dbReference type="InterPro" id="IPR006264">
    <property type="entry name" value="EPSP_synthase"/>
</dbReference>
<dbReference type="SUPFAM" id="SSF51735">
    <property type="entry name" value="NAD(P)-binding Rossmann-fold domains"/>
    <property type="match status" value="1"/>
</dbReference>
<feature type="binding site" evidence="21">
    <location>
        <position position="178"/>
    </location>
    <ligand>
        <name>7-phospho-2-dehydro-3-deoxy-D-arabino-heptonate</name>
        <dbReference type="ChEBI" id="CHEBI:58394"/>
    </ligand>
</feature>
<dbReference type="FunFam" id="3.40.50.1970:FF:000007">
    <property type="entry name" value="Pentafunctional AROM polypeptide"/>
    <property type="match status" value="1"/>
</dbReference>
<reference evidence="29" key="1">
    <citation type="submission" date="2022-07" db="EMBL/GenBank/DDBJ databases">
        <title>Phylogenomic reconstructions and comparative analyses of Kickxellomycotina fungi.</title>
        <authorList>
            <person name="Reynolds N.K."/>
            <person name="Stajich J.E."/>
            <person name="Barry K."/>
            <person name="Grigoriev I.V."/>
            <person name="Crous P."/>
            <person name="Smith M.E."/>
        </authorList>
    </citation>
    <scope>NUCLEOTIDE SEQUENCE</scope>
    <source>
        <strain evidence="29">RSA 1196</strain>
    </source>
</reference>
<dbReference type="FunFam" id="3.20.20.70:FF:000135">
    <property type="entry name" value="Pentafunctional AROM polypeptide"/>
    <property type="match status" value="1"/>
</dbReference>
<dbReference type="GO" id="GO:0003866">
    <property type="term" value="F:3-phosphoshikimate 1-carboxyvinyltransferase activity"/>
    <property type="evidence" value="ECO:0007669"/>
    <property type="project" value="UniProtKB-UniRule"/>
</dbReference>
<evidence type="ECO:0000256" key="11">
    <source>
        <dbReference type="ARBA" id="ARBA00022777"/>
    </source>
</evidence>
<evidence type="ECO:0000256" key="4">
    <source>
        <dbReference type="ARBA" id="ARBA00009349"/>
    </source>
</evidence>
<dbReference type="PIRSF" id="PIRSF000514">
    <property type="entry name" value="Pentafunct_AroM"/>
    <property type="match status" value="1"/>
</dbReference>
<dbReference type="Gene3D" id="3.20.20.70">
    <property type="entry name" value="Aldolase class I"/>
    <property type="match status" value="1"/>
</dbReference>
<dbReference type="PROSITE" id="PS00104">
    <property type="entry name" value="EPSP_SYNTHASE_1"/>
    <property type="match status" value="1"/>
</dbReference>
<feature type="binding site" evidence="21">
    <location>
        <position position="299"/>
    </location>
    <ligand>
        <name>7-phospho-2-dehydro-3-deoxy-D-arabino-heptonate</name>
        <dbReference type="ChEBI" id="CHEBI:58394"/>
    </ligand>
</feature>
<dbReference type="SUPFAM" id="SSF55205">
    <property type="entry name" value="EPT/RTPC-like"/>
    <property type="match status" value="1"/>
</dbReference>
<dbReference type="InterPro" id="IPR041121">
    <property type="entry name" value="SDH_C"/>
</dbReference>
<dbReference type="GO" id="GO:0046872">
    <property type="term" value="F:metal ion binding"/>
    <property type="evidence" value="ECO:0007669"/>
    <property type="project" value="UniProtKB-UniRule"/>
</dbReference>
<keyword evidence="10 21" id="KW-0547">Nucleotide-binding</keyword>
<dbReference type="GO" id="GO:0003856">
    <property type="term" value="F:3-dehydroquinate synthase activity"/>
    <property type="evidence" value="ECO:0007669"/>
    <property type="project" value="UniProtKB-UniRule"/>
</dbReference>
<dbReference type="GO" id="GO:0003855">
    <property type="term" value="F:3-dehydroquinate dehydratase activity"/>
    <property type="evidence" value="ECO:0007669"/>
    <property type="project" value="UniProtKB-UniRule"/>
</dbReference>
<dbReference type="GO" id="GO:0005524">
    <property type="term" value="F:ATP binding"/>
    <property type="evidence" value="ECO:0007669"/>
    <property type="project" value="UniProtKB-UniRule"/>
</dbReference>
<name>A0A9W8B0D0_9FUNG</name>
<dbReference type="SUPFAM" id="SSF56796">
    <property type="entry name" value="Dehydroquinate synthase-like"/>
    <property type="match status" value="1"/>
</dbReference>
<dbReference type="SUPFAM" id="SSF53223">
    <property type="entry name" value="Aminoacid dehydrogenase-like, N-terminal domain"/>
    <property type="match status" value="1"/>
</dbReference>
<evidence type="ECO:0000313" key="29">
    <source>
        <dbReference type="EMBL" id="KAJ1969038.1"/>
    </source>
</evidence>
<keyword evidence="17 21" id="KW-0456">Lyase</keyword>
<feature type="domain" description="Enolpyruvate transferase" evidence="23">
    <location>
        <begin position="443"/>
        <end position="880"/>
    </location>
</feature>
<sequence>MATQPPKACTSLTSPPRDVIKIPILGRESIIVGFHLVDYIVCDLLATLKVSHYVLVSDQNLKPLYVEKFQRAFAKYTASLEGDGQPIPRLLTYILPPGEQTKSREQKAALEDFMLAEACTRDTCMLALGGGVIGDLVGYVAATFMRGVPLVQIPTSLLAMVDSSIGGKTAIDTPRGKNLVGAFWQPHRIFIDLHFLSSLPEREFCNGMAEVVKTATIWSEDDFSVLENHAAEIRAAVLDSSSSTDGYSIDTPPGALESNRTEPQRLLMRVVMGSAKVKAEVVSADERESGLRGLLNFGHTVGHAIEALLSPQLLHGECVAVGMVLESEIARNLGYLQQVALSRLVGCIRAYGLPVTLHDKLVAQRTNHATVKVADLMDVMRVDKKNVGSVKRLALPCRIGKTVDTKAIPVADDVIATVISPGVQVQSAVESGILPLGGGRETVVTVPGSKSISNRALVLAALGSGTCRLKNLLFSDDTQVMLNALQELGGCQYKWEDGGNTLVVTGSGGQFHIPDKELYLGNAGTAARFLTTLVTLVPASSDKADPEHPTATILTGNARMKQRPIGPLVEALRANGTSIEYQESEGCLPLRVTPVPKRLPGGKIQLAASISSQYVSSILLCAPYASSDITLELTGGKVISQPYIDMTVAMMRSFGVTVNRLADNTYHIPRGVYQSPSEYMVESDASSATYPLAVAAITGSCCSIRNIGRASLQGDSRFAVDVLRPMGCIVTQTETTTTVQGPLVGNLRPLPHVDMEPMTDAFLTASVLAAVAHTTTDGNEGPITRITGIANQRVKECNRIAVMVEELGKFGVQASELPDGIQIVGQQLDTLRGSAEGVDCHDDHRVAMSFSVLGCVVPQGTNIRERKCVEKTWPSWWDTLEHQLGVSLKGFDVNAVQSSMKSLLTGTPPATIVLIGMRGSGKTRLGRDAARALGRTFIDMDQYFEHELKQSVREVVQHDGWESFRTLEAQLLAKVLRDHPKETVVACGGGIIETPQGREVLNQYIQTLHSQGQIAPVVHLMSNIDHVVDYLSQDETRPAYGEDIRGVWERRLPHYRALATYEFPIYLPAARQEVSSATQTPSSVGALDITKWAYVQRDFTQFLSTIDGSAGVCQKNAPLPEFFVSLTLPDVQVAHDRLLRIVEGAGAVELRVDLLQQHPDQPAEALPLEYIAQQIGCLRYHLPAGFPIIYTVRTQSQGGRFPDDQPSKYWELLHKGVQWGCEYIDVEVTRNQPLQESALQMFMQQKGHATVIASWHDPQGKVPWQSERMEQMYRAAESFGDIIKLVSFAHTFEDNAALQSFTYAHRCGSGTNVKGKHKPLIALNMGPRGQQSRVMCPYLAPVTHSELPGKAAPGQLSIAEINQARSLLGMVVPEKYYLLGTPIAHSMSPLLHNTGFRTLGLPHHYSLAETDNPETMLESFKRDGSSFGGASVTIPLKETVMPYLSQLTPEAKMIGAVNTVWVEPCGNDSTTPNLWGDNTDWKGIVDCINRAKETQAVSSATDPSKSVALVVGAGGTAKAALFALYSMQFAKVYLFNRTPSRAQELKSILPYDLNVQVVDSLTAPELVANPPQVIISTVPATNFTLDIPASLFAGQTAVPGIALDMAYKPYRTPLLEAAEQHGWATIPGVEVLIDQGLHQFRRWTNLPAPSEVMRTTVRKAYGV</sequence>
<dbReference type="CDD" id="cd01556">
    <property type="entry name" value="EPSP_synthase"/>
    <property type="match status" value="1"/>
</dbReference>
<comment type="similarity">
    <text evidence="21 22">In the 4th section; belongs to the type-I 3-dehydroquinase family.</text>
</comment>
<dbReference type="Pfam" id="PF01487">
    <property type="entry name" value="DHquinase_I"/>
    <property type="match status" value="1"/>
</dbReference>
<evidence type="ECO:0000256" key="20">
    <source>
        <dbReference type="ARBA" id="ARBA00048567"/>
    </source>
</evidence>
<dbReference type="InterPro" id="IPR013785">
    <property type="entry name" value="Aldolase_TIM"/>
</dbReference>
<dbReference type="Gene3D" id="3.40.50.720">
    <property type="entry name" value="NAD(P)-binding Rossmann-like Domain"/>
    <property type="match status" value="1"/>
</dbReference>
<dbReference type="EMBL" id="JANBPY010000102">
    <property type="protein sequence ID" value="KAJ1969038.1"/>
    <property type="molecule type" value="Genomic_DNA"/>
</dbReference>
<feature type="binding site" evidence="21">
    <location>
        <position position="146"/>
    </location>
    <ligand>
        <name>7-phospho-2-dehydro-3-deoxy-D-arabino-heptonate</name>
        <dbReference type="ChEBI" id="CHEBI:58394"/>
    </ligand>
</feature>
<keyword evidence="30" id="KW-1185">Reference proteome</keyword>
<evidence type="ECO:0000256" key="8">
    <source>
        <dbReference type="ARBA" id="ARBA00022679"/>
    </source>
</evidence>
<dbReference type="InterPro" id="IPR046346">
    <property type="entry name" value="Aminoacid_DH-like_N_sf"/>
</dbReference>
<feature type="binding site" evidence="21">
    <location>
        <begin position="195"/>
        <end position="198"/>
    </location>
    <ligand>
        <name>NAD(+)</name>
        <dbReference type="ChEBI" id="CHEBI:57540"/>
    </ligand>
</feature>
<dbReference type="Pfam" id="PF08501">
    <property type="entry name" value="Shikimate_dh_N"/>
    <property type="match status" value="1"/>
</dbReference>
<comment type="catalytic activity">
    <reaction evidence="19">
        <text>3-phosphoshikimate + phosphoenolpyruvate = 5-O-(1-carboxyvinyl)-3-phosphoshikimate + phosphate</text>
        <dbReference type="Rhea" id="RHEA:21256"/>
        <dbReference type="ChEBI" id="CHEBI:43474"/>
        <dbReference type="ChEBI" id="CHEBI:57701"/>
        <dbReference type="ChEBI" id="CHEBI:58702"/>
        <dbReference type="ChEBI" id="CHEBI:145989"/>
        <dbReference type="EC" id="2.5.1.19"/>
    </reaction>
    <physiologicalReaction direction="left-to-right" evidence="19">
        <dbReference type="Rhea" id="RHEA:21257"/>
    </physiologicalReaction>
</comment>
<dbReference type="GO" id="GO:0009073">
    <property type="term" value="P:aromatic amino acid family biosynthetic process"/>
    <property type="evidence" value="ECO:0007669"/>
    <property type="project" value="UniProtKB-UniRule"/>
</dbReference>
<protein>
    <recommendedName>
        <fullName evidence="21">Pentafunctional AROM polypeptide</fullName>
    </recommendedName>
    <domain>
        <recommendedName>
            <fullName evidence="21">3-dehydroquinate synthase</fullName>
            <shortName evidence="21">DHQS</shortName>
            <ecNumber evidence="21">4.2.3.4</ecNumber>
        </recommendedName>
    </domain>
    <domain>
        <recommendedName>
            <fullName evidence="21">3-phosphoshikimate 1-carboxyvinyltransferase</fullName>
            <ecNumber evidence="21">2.5.1.19</ecNumber>
        </recommendedName>
        <alternativeName>
            <fullName evidence="21">5-enolpyruvylshikimate-3-phosphate synthase</fullName>
            <shortName evidence="21">EPSP synthase</shortName>
            <shortName evidence="21">EPSPS</shortName>
        </alternativeName>
    </domain>
    <domain>
        <recommendedName>
            <fullName evidence="21">Shikimate kinase</fullName>
            <shortName evidence="21">SK</shortName>
            <ecNumber evidence="21">2.7.1.71</ecNumber>
        </recommendedName>
    </domain>
    <domain>
        <recommendedName>
            <fullName evidence="21">3-dehydroquinate dehydratase</fullName>
            <shortName evidence="21">3-dehydroquinase</shortName>
            <ecNumber evidence="21">4.2.1.10</ecNumber>
        </recommendedName>
    </domain>
    <domain>
        <recommendedName>
            <fullName evidence="21">Shikimate dehydrogenase</fullName>
            <ecNumber evidence="21">1.1.1.25</ecNumber>
        </recommendedName>
    </domain>
</protein>
<feature type="domain" description="Shikimate dehydrogenase substrate binding N-terminal" evidence="26">
    <location>
        <begin position="1378"/>
        <end position="1460"/>
    </location>
</feature>
<dbReference type="InterPro" id="IPR013792">
    <property type="entry name" value="RNA3'P_cycl/enolpyr_Trfase_a/b"/>
</dbReference>
<dbReference type="Gene3D" id="3.40.50.300">
    <property type="entry name" value="P-loop containing nucleotide triphosphate hydrolases"/>
    <property type="match status" value="1"/>
</dbReference>
<dbReference type="InterPro" id="IPR010110">
    <property type="entry name" value="Shikimate_DH_AroM-type"/>
</dbReference>
<comment type="catalytic activity">
    <reaction evidence="21 22">
        <text>7-phospho-2-dehydro-3-deoxy-D-arabino-heptonate = 3-dehydroquinate + phosphate</text>
        <dbReference type="Rhea" id="RHEA:21968"/>
        <dbReference type="ChEBI" id="CHEBI:32364"/>
        <dbReference type="ChEBI" id="CHEBI:43474"/>
        <dbReference type="ChEBI" id="CHEBI:58394"/>
        <dbReference type="EC" id="4.2.3.4"/>
    </reaction>
</comment>
<comment type="pathway">
    <text evidence="21 22">Metabolic intermediate biosynthesis; chorismate biosynthesis; chorismate from D-erythrose 4-phosphate and phosphoenolpyruvate: step 4/7.</text>
</comment>
<feature type="binding site" evidence="21">
    <location>
        <position position="384"/>
    </location>
    <ligand>
        <name>7-phospho-2-dehydro-3-deoxy-D-arabino-heptonate</name>
        <dbReference type="ChEBI" id="CHEBI:58394"/>
    </ligand>
</feature>
<dbReference type="PANTHER" id="PTHR21090:SF5">
    <property type="entry name" value="PENTAFUNCTIONAL AROM POLYPEPTIDE"/>
    <property type="match status" value="1"/>
</dbReference>
<feature type="binding site" evidence="21">
    <location>
        <position position="210"/>
    </location>
    <ligand>
        <name>Zn(2+)</name>
        <dbReference type="ChEBI" id="CHEBI:29105"/>
        <note>catalytic</note>
    </ligand>
</feature>
<comment type="pathway">
    <text evidence="21 22">Metabolic intermediate biosynthesis; chorismate biosynthesis; chorismate from D-erythrose 4-phosphate and phosphoenolpyruvate: step 3/7.</text>
</comment>
<keyword evidence="8 21" id="KW-0808">Transferase</keyword>
<organism evidence="29 30">
    <name type="scientific">Dispira parvispora</name>
    <dbReference type="NCBI Taxonomy" id="1520584"/>
    <lineage>
        <taxon>Eukaryota</taxon>
        <taxon>Fungi</taxon>
        <taxon>Fungi incertae sedis</taxon>
        <taxon>Zoopagomycota</taxon>
        <taxon>Kickxellomycotina</taxon>
        <taxon>Dimargaritomycetes</taxon>
        <taxon>Dimargaritales</taxon>
        <taxon>Dimargaritaceae</taxon>
        <taxon>Dispira</taxon>
    </lineage>
</organism>
<dbReference type="EC" id="4.2.3.4" evidence="21"/>
<dbReference type="PROSITE" id="PS01128">
    <property type="entry name" value="SHIKIMATE_KINASE"/>
    <property type="match status" value="1"/>
</dbReference>
<dbReference type="HAMAP" id="MF_00109">
    <property type="entry name" value="Shikimate_kinase"/>
    <property type="match status" value="1"/>
</dbReference>
<evidence type="ECO:0000256" key="2">
    <source>
        <dbReference type="ARBA" id="ARBA00004842"/>
    </source>
</evidence>
<gene>
    <name evidence="29" type="primary">ARO1</name>
    <name evidence="29" type="ORF">IWQ62_000883</name>
</gene>
<comment type="caution">
    <text evidence="29">The sequence shown here is derived from an EMBL/GenBank/DDBJ whole genome shotgun (WGS) entry which is preliminary data.</text>
</comment>
<comment type="similarity">
    <text evidence="5">Belongs to the EPSP synthase family.</text>
</comment>
<dbReference type="InterPro" id="IPR006151">
    <property type="entry name" value="Shikm_DH/Glu-tRNA_Rdtase"/>
</dbReference>
<evidence type="ECO:0000256" key="16">
    <source>
        <dbReference type="ARBA" id="ARBA00023141"/>
    </source>
</evidence>
<dbReference type="Pfam" id="PF01488">
    <property type="entry name" value="Shikimate_DH"/>
    <property type="match status" value="1"/>
</dbReference>
<feature type="domain" description="Quinate/shikimate 5-dehydrogenase/glutamyl-tRNA reductase" evidence="24">
    <location>
        <begin position="1503"/>
        <end position="1579"/>
    </location>
</feature>
<evidence type="ECO:0000259" key="26">
    <source>
        <dbReference type="Pfam" id="PF08501"/>
    </source>
</evidence>
<keyword evidence="12 21" id="KW-0862">Zinc</keyword>
<comment type="pathway">
    <text evidence="1 21 22">Metabolic intermediate biosynthesis; chorismate biosynthesis; chorismate from D-erythrose 4-phosphate and phosphoenolpyruvate: step 6/7.</text>
</comment>
<feature type="binding site" evidence="21">
    <location>
        <begin position="210"/>
        <end position="213"/>
    </location>
    <ligand>
        <name>7-phospho-2-dehydro-3-deoxy-D-arabino-heptonate</name>
        <dbReference type="ChEBI" id="CHEBI:58394"/>
    </ligand>
</feature>
<feature type="binding site" evidence="21">
    <location>
        <position position="315"/>
    </location>
    <ligand>
        <name>7-phospho-2-dehydro-3-deoxy-D-arabino-heptonate</name>
        <dbReference type="ChEBI" id="CHEBI:58394"/>
    </ligand>
</feature>
<keyword evidence="6 21" id="KW-0963">Cytoplasm</keyword>
<dbReference type="GO" id="GO:0008652">
    <property type="term" value="P:amino acid biosynthetic process"/>
    <property type="evidence" value="ECO:0007669"/>
    <property type="project" value="UniProtKB-KW"/>
</dbReference>
<evidence type="ECO:0000256" key="1">
    <source>
        <dbReference type="ARBA" id="ARBA00004811"/>
    </source>
</evidence>
<keyword evidence="14 21" id="KW-0521">NADP</keyword>
<dbReference type="PANTHER" id="PTHR21090">
    <property type="entry name" value="AROM/DEHYDROQUINATE SYNTHASE"/>
    <property type="match status" value="1"/>
</dbReference>
<comment type="similarity">
    <text evidence="21 22">In the C-terminal section; belongs to the shikimate dehydrogenase family.</text>
</comment>
<comment type="subcellular location">
    <subcellularLocation>
        <location evidence="21 22">Cytoplasm</location>
    </subcellularLocation>
</comment>
<feature type="domain" description="3-dehydroquinate synthase N-terminal" evidence="25">
    <location>
        <begin position="93"/>
        <end position="205"/>
    </location>
</feature>
<dbReference type="GO" id="GO:0009423">
    <property type="term" value="P:chorismate biosynthetic process"/>
    <property type="evidence" value="ECO:0007669"/>
    <property type="project" value="UniProtKB-UniRule"/>
</dbReference>
<dbReference type="EC" id="2.5.1.19" evidence="21"/>
<comment type="similarity">
    <text evidence="21 22">In the 3rd section; belongs to the shikimate kinase family.</text>
</comment>
<dbReference type="CDD" id="cd08195">
    <property type="entry name" value="DHQS"/>
    <property type="match status" value="1"/>
</dbReference>
<keyword evidence="18 21" id="KW-0511">Multifunctional enzyme</keyword>
<dbReference type="InterPro" id="IPR023193">
    <property type="entry name" value="EPSP_synthase_CS"/>
</dbReference>
<feature type="binding site" evidence="21">
    <location>
        <begin position="916"/>
        <end position="923"/>
    </location>
    <ligand>
        <name>ATP</name>
        <dbReference type="ChEBI" id="CHEBI:30616"/>
    </ligand>
</feature>
<dbReference type="InterPro" id="IPR031322">
    <property type="entry name" value="Shikimate/glucono_kinase"/>
</dbReference>
<dbReference type="GO" id="GO:0004765">
    <property type="term" value="F:shikimate kinase activity"/>
    <property type="evidence" value="ECO:0007669"/>
    <property type="project" value="UniProtKB-UniRule"/>
</dbReference>
<dbReference type="NCBIfam" id="TIGR01093">
    <property type="entry name" value="aroD"/>
    <property type="match status" value="1"/>
</dbReference>
<comment type="catalytic activity">
    <reaction evidence="21 22">
        <text>shikimate + NADP(+) = 3-dehydroshikimate + NADPH + H(+)</text>
        <dbReference type="Rhea" id="RHEA:17737"/>
        <dbReference type="ChEBI" id="CHEBI:15378"/>
        <dbReference type="ChEBI" id="CHEBI:16630"/>
        <dbReference type="ChEBI" id="CHEBI:36208"/>
        <dbReference type="ChEBI" id="CHEBI:57783"/>
        <dbReference type="ChEBI" id="CHEBI:58349"/>
        <dbReference type="EC" id="1.1.1.25"/>
    </reaction>
</comment>
<dbReference type="CDD" id="cd00502">
    <property type="entry name" value="DHQase_I"/>
    <property type="match status" value="1"/>
</dbReference>
<comment type="similarity">
    <text evidence="22">In the N-terminal section; belongs to the dehydroquinate synthase family.</text>
</comment>
<dbReference type="CDD" id="cd00464">
    <property type="entry name" value="SK"/>
    <property type="match status" value="1"/>
</dbReference>
<feature type="binding site" evidence="21">
    <location>
        <position position="168"/>
    </location>
    <ligand>
        <name>7-phospho-2-dehydro-3-deoxy-D-arabino-heptonate</name>
        <dbReference type="ChEBI" id="CHEBI:58394"/>
    </ligand>
</feature>
<feature type="binding site" evidence="21">
    <location>
        <position position="135"/>
    </location>
    <ligand>
        <name>NAD(+)</name>
        <dbReference type="ChEBI" id="CHEBI:57540"/>
    </ligand>
</feature>
<feature type="active site" description="Proton acceptor; for 3-dehydroquinate synthase activity" evidence="21">
    <location>
        <position position="303"/>
    </location>
</feature>
<evidence type="ECO:0000256" key="10">
    <source>
        <dbReference type="ARBA" id="ARBA00022741"/>
    </source>
</evidence>
<evidence type="ECO:0000256" key="5">
    <source>
        <dbReference type="ARBA" id="ARBA00009948"/>
    </source>
</evidence>
<feature type="active site" description="For EPSP synthase activity" evidence="21">
    <location>
        <position position="868"/>
    </location>
</feature>
<accession>A0A9W8B0D0</accession>
<feature type="binding site" evidence="21">
    <location>
        <begin position="58"/>
        <end position="60"/>
    </location>
    <ligand>
        <name>NAD(+)</name>
        <dbReference type="ChEBI" id="CHEBI:57540"/>
    </ligand>
</feature>
<dbReference type="OrthoDB" id="197068at2759"/>
<comment type="pathway">
    <text evidence="2 21 22">Metabolic intermediate biosynthesis; chorismate biosynthesis; chorismate from D-erythrose 4-phosphate and phosphoenolpyruvate: step 5/7.</text>
</comment>
<feature type="domain" description="SDH C-terminal" evidence="27">
    <location>
        <begin position="1628"/>
        <end position="1658"/>
    </location>
</feature>
<feature type="binding site" evidence="21">
    <location>
        <begin position="99"/>
        <end position="102"/>
    </location>
    <ligand>
        <name>NAD(+)</name>
        <dbReference type="ChEBI" id="CHEBI:57540"/>
    </ligand>
</feature>
<dbReference type="InterPro" id="IPR001986">
    <property type="entry name" value="Enolpyruvate_Tfrase_dom"/>
</dbReference>
<dbReference type="Proteomes" id="UP001150925">
    <property type="component" value="Unassembled WGS sequence"/>
</dbReference>
<feature type="binding site" evidence="21">
    <location>
        <begin position="155"/>
        <end position="156"/>
    </location>
    <ligand>
        <name>NAD(+)</name>
        <dbReference type="ChEBI" id="CHEBI:57540"/>
    </ligand>
</feature>
<comment type="similarity">
    <text evidence="3">In the 2nd section; belongs to the type-I 3-dehydroquinase family.</text>
</comment>
<comment type="caution">
    <text evidence="21">Lacks conserved residue(s) required for the propagation of feature annotation.</text>
</comment>
<dbReference type="EC" id="4.2.1.10" evidence="21"/>
<dbReference type="InterPro" id="IPR001381">
    <property type="entry name" value="DHquinase_I"/>
</dbReference>
<dbReference type="Pfam" id="PF00275">
    <property type="entry name" value="EPSP_synthase"/>
    <property type="match status" value="1"/>
</dbReference>
<comment type="catalytic activity">
    <reaction evidence="20 21 22">
        <text>shikimate + ATP = 3-phosphoshikimate + ADP + H(+)</text>
        <dbReference type="Rhea" id="RHEA:13121"/>
        <dbReference type="ChEBI" id="CHEBI:15378"/>
        <dbReference type="ChEBI" id="CHEBI:30616"/>
        <dbReference type="ChEBI" id="CHEBI:36208"/>
        <dbReference type="ChEBI" id="CHEBI:145989"/>
        <dbReference type="ChEBI" id="CHEBI:456216"/>
        <dbReference type="EC" id="2.7.1.71"/>
    </reaction>
</comment>
<keyword evidence="15 21" id="KW-0560">Oxidoreductase</keyword>
<keyword evidence="7 21" id="KW-0028">Amino-acid biosynthesis</keyword>
<dbReference type="Gene3D" id="3.40.50.1970">
    <property type="match status" value="1"/>
</dbReference>
<evidence type="ECO:0000259" key="23">
    <source>
        <dbReference type="Pfam" id="PF00275"/>
    </source>
</evidence>
<dbReference type="Pfam" id="PF18317">
    <property type="entry name" value="SDH_C"/>
    <property type="match status" value="1"/>
</dbReference>
<dbReference type="HAMAP" id="MF_00222">
    <property type="entry name" value="Shikimate_DH_AroE"/>
    <property type="match status" value="1"/>
</dbReference>
<dbReference type="GO" id="GO:0004764">
    <property type="term" value="F:shikimate 3-dehydrogenase (NADP+) activity"/>
    <property type="evidence" value="ECO:0007669"/>
    <property type="project" value="UniProtKB-UniRule"/>
</dbReference>
<dbReference type="EC" id="2.7.1.71" evidence="21"/>
<dbReference type="SUPFAM" id="SSF51569">
    <property type="entry name" value="Aldolase"/>
    <property type="match status" value="1"/>
</dbReference>
<comment type="similarity">
    <text evidence="21 22">In the 2nd section; belongs to the EPSP synthase family.</text>
</comment>
<evidence type="ECO:0000256" key="12">
    <source>
        <dbReference type="ARBA" id="ARBA00022833"/>
    </source>
</evidence>
<keyword evidence="9 21" id="KW-0479">Metal-binding</keyword>
<feature type="domain" description="3-dehydroquinate synthase C-terminal" evidence="28">
    <location>
        <begin position="207"/>
        <end position="386"/>
    </location>
</feature>
<feature type="binding site" evidence="21">
    <location>
        <position position="162"/>
    </location>
    <ligand>
        <name>7-phospho-2-dehydro-3-deoxy-D-arabino-heptonate</name>
        <dbReference type="ChEBI" id="CHEBI:58394"/>
    </ligand>
</feature>
<keyword evidence="13 21" id="KW-0067">ATP-binding</keyword>
<evidence type="ECO:0000256" key="18">
    <source>
        <dbReference type="ARBA" id="ARBA00023268"/>
    </source>
</evidence>
<dbReference type="EC" id="1.1.1.25" evidence="21"/>
<comment type="similarity">
    <text evidence="21">In the N-terminal section; belongs to the sugar phosphate cyclases superfamily. Dehydroquinate synthase family.</text>
</comment>
<dbReference type="InterPro" id="IPR022893">
    <property type="entry name" value="Shikimate_DH_fam"/>
</dbReference>
<evidence type="ECO:0000256" key="15">
    <source>
        <dbReference type="ARBA" id="ARBA00023002"/>
    </source>
</evidence>
<feature type="region of interest" description="3-dehydroquinate synthase" evidence="21">
    <location>
        <begin position="1"/>
        <end position="412"/>
    </location>
</feature>
<feature type="active site" description="Schiff-base intermediate with substrate; for 3-dehydroquinate dehydratase activity" evidence="21">
    <location>
        <position position="1284"/>
    </location>
</feature>
<comment type="function">
    <text evidence="21 22">The AROM polypeptide catalyzes 5 consecutive enzymatic reactions in prechorismate polyaromatic amino acid biosynthesis.</text>
</comment>
<dbReference type="InterPro" id="IPR027417">
    <property type="entry name" value="P-loop_NTPase"/>
</dbReference>
<evidence type="ECO:0000256" key="19">
    <source>
        <dbReference type="ARBA" id="ARBA00044633"/>
    </source>
</evidence>
<evidence type="ECO:0000259" key="27">
    <source>
        <dbReference type="Pfam" id="PF18317"/>
    </source>
</evidence>
<evidence type="ECO:0000256" key="7">
    <source>
        <dbReference type="ARBA" id="ARBA00022605"/>
    </source>
</evidence>
<evidence type="ECO:0000259" key="25">
    <source>
        <dbReference type="Pfam" id="PF01761"/>
    </source>
</evidence>
<dbReference type="InterPro" id="IPR016037">
    <property type="entry name" value="DHQ_synth_AroB"/>
</dbReference>
<evidence type="ECO:0000256" key="17">
    <source>
        <dbReference type="ARBA" id="ARBA00023239"/>
    </source>
</evidence>
<feature type="active site" description="Proton acceptor; for 3-dehydroquinate dehydratase activity" evidence="21">
    <location>
        <position position="1256"/>
    </location>
</feature>
<dbReference type="CDD" id="cd01065">
    <property type="entry name" value="NAD_bind_Shikimate_DH"/>
    <property type="match status" value="1"/>
</dbReference>
<evidence type="ECO:0000256" key="3">
    <source>
        <dbReference type="ARBA" id="ARBA00006477"/>
    </source>
</evidence>
<comment type="similarity">
    <text evidence="4">In the N-terminal section; belongs to the shikimate kinase family.</text>
</comment>
<dbReference type="HAMAP" id="MF_03143">
    <property type="entry name" value="Pentafunct_AroM"/>
    <property type="match status" value="1"/>
</dbReference>
<dbReference type="GO" id="GO:0005737">
    <property type="term" value="C:cytoplasm"/>
    <property type="evidence" value="ECO:0007669"/>
    <property type="project" value="UniProtKB-SubCell"/>
</dbReference>
<evidence type="ECO:0000259" key="24">
    <source>
        <dbReference type="Pfam" id="PF01488"/>
    </source>
</evidence>
<evidence type="ECO:0000256" key="9">
    <source>
        <dbReference type="ARBA" id="ARBA00022723"/>
    </source>
</evidence>
<comment type="pathway">
    <text evidence="21 22">Metabolic intermediate biosynthesis; chorismate biosynthesis; chorismate from D-erythrose 4-phosphate and phosphoenolpyruvate: step 2/7.</text>
</comment>
<comment type="cofactor">
    <cofactor evidence="21 22">
        <name>Zn(2+)</name>
        <dbReference type="ChEBI" id="CHEBI:29105"/>
    </cofactor>
    <text evidence="21 22">Binds 2 Zn(2+) ions per subunit.</text>
</comment>